<feature type="transmembrane region" description="Helical" evidence="7">
    <location>
        <begin position="82"/>
        <end position="100"/>
    </location>
</feature>
<dbReference type="Gene3D" id="1.20.1250.20">
    <property type="entry name" value="MFS general substrate transporter like domains"/>
    <property type="match status" value="1"/>
</dbReference>
<feature type="transmembrane region" description="Helical" evidence="7">
    <location>
        <begin position="49"/>
        <end position="70"/>
    </location>
</feature>
<dbReference type="PROSITE" id="PS50850">
    <property type="entry name" value="MFS"/>
    <property type="match status" value="1"/>
</dbReference>
<dbReference type="Pfam" id="PF05977">
    <property type="entry name" value="MFS_3"/>
    <property type="match status" value="1"/>
</dbReference>
<dbReference type="CDD" id="cd06173">
    <property type="entry name" value="MFS_MefA_like"/>
    <property type="match status" value="1"/>
</dbReference>
<comment type="subcellular location">
    <subcellularLocation>
        <location evidence="1">Cell membrane</location>
        <topology evidence="1">Multi-pass membrane protein</topology>
    </subcellularLocation>
</comment>
<keyword evidence="4 7" id="KW-0812">Transmembrane</keyword>
<sequence>MSFTSGDERWPSERWPDVYLLAITRAVSVCGDFLAATTLALVLQQAGHGGLAVSGLLVAASLPLALVAPLAGRIADRVDSRVVLVAAGVAQALISLALAFTRQPVAMIGLVALLACGLAVTQPTISALIPRTVRPENLARASGLNQTAGVIGMLVAPALAGILVGQVGPRVPLLLDAASYLALVVAGLAVRTRRQHRPSGDISEMSVGYRVRDDRTLTVMIGALAAVVAGVSAVNVVEVFFIRDTLDASTTVYGLVTAAWPLGMLIGSVLFARVPRRRITVPALLWVVAGSCAPALGALVVGDALWLIPLWIAGGVCNGGINVFVMVIVADRAPAAAHGRAFAVVSAAVQAAALIGLLAAGPLVERFDPRWLVAGAGALGLLVSLIALPIVIRAGKPVAEADTAVAEAGSPVAEAKAGGRSARRVDCDVSHPEVPRAVEAIEEGIASRS</sequence>
<dbReference type="EMBL" id="JBIAZU010000009">
    <property type="protein sequence ID" value="MFF5296793.1"/>
    <property type="molecule type" value="Genomic_DNA"/>
</dbReference>
<accession>A0ABW6WUR0</accession>
<feature type="transmembrane region" description="Helical" evidence="7">
    <location>
        <begin position="308"/>
        <end position="329"/>
    </location>
</feature>
<dbReference type="PANTHER" id="PTHR43266">
    <property type="entry name" value="MACROLIDE-EFFLUX PROTEIN"/>
    <property type="match status" value="1"/>
</dbReference>
<dbReference type="InterPro" id="IPR036259">
    <property type="entry name" value="MFS_trans_sf"/>
</dbReference>
<dbReference type="RefSeq" id="WP_084699323.1">
    <property type="nucleotide sequence ID" value="NZ_JBIAZU010000009.1"/>
</dbReference>
<evidence type="ECO:0000259" key="8">
    <source>
        <dbReference type="PROSITE" id="PS50850"/>
    </source>
</evidence>
<evidence type="ECO:0000313" key="9">
    <source>
        <dbReference type="EMBL" id="MFF5296793.1"/>
    </source>
</evidence>
<dbReference type="InterPro" id="IPR010290">
    <property type="entry name" value="TM_effector"/>
</dbReference>
<keyword evidence="2" id="KW-0813">Transport</keyword>
<keyword evidence="3" id="KW-1003">Cell membrane</keyword>
<feature type="transmembrane region" description="Helical" evidence="7">
    <location>
        <begin position="106"/>
        <end position="129"/>
    </location>
</feature>
<feature type="transmembrane region" description="Helical" evidence="7">
    <location>
        <begin position="252"/>
        <end position="271"/>
    </location>
</feature>
<feature type="domain" description="Major facilitator superfamily (MFS) profile" evidence="8">
    <location>
        <begin position="1"/>
        <end position="392"/>
    </location>
</feature>
<evidence type="ECO:0000256" key="5">
    <source>
        <dbReference type="ARBA" id="ARBA00022989"/>
    </source>
</evidence>
<feature type="transmembrane region" description="Helical" evidence="7">
    <location>
        <begin position="283"/>
        <end position="302"/>
    </location>
</feature>
<evidence type="ECO:0000313" key="10">
    <source>
        <dbReference type="Proteomes" id="UP001602245"/>
    </source>
</evidence>
<dbReference type="SUPFAM" id="SSF103473">
    <property type="entry name" value="MFS general substrate transporter"/>
    <property type="match status" value="1"/>
</dbReference>
<dbReference type="PANTHER" id="PTHR43266:SF7">
    <property type="entry name" value="TRANSPORTER, PUTATIVE-RELATED"/>
    <property type="match status" value="1"/>
</dbReference>
<feature type="transmembrane region" description="Helical" evidence="7">
    <location>
        <begin position="173"/>
        <end position="190"/>
    </location>
</feature>
<dbReference type="InterPro" id="IPR020846">
    <property type="entry name" value="MFS_dom"/>
</dbReference>
<evidence type="ECO:0000256" key="4">
    <source>
        <dbReference type="ARBA" id="ARBA00022692"/>
    </source>
</evidence>
<feature type="transmembrane region" description="Helical" evidence="7">
    <location>
        <begin position="150"/>
        <end position="167"/>
    </location>
</feature>
<evidence type="ECO:0000256" key="7">
    <source>
        <dbReference type="SAM" id="Phobius"/>
    </source>
</evidence>
<feature type="transmembrane region" description="Helical" evidence="7">
    <location>
        <begin position="217"/>
        <end position="240"/>
    </location>
</feature>
<comment type="caution">
    <text evidence="9">The sequence shown here is derived from an EMBL/GenBank/DDBJ whole genome shotgun (WGS) entry which is preliminary data.</text>
</comment>
<evidence type="ECO:0000256" key="2">
    <source>
        <dbReference type="ARBA" id="ARBA00022448"/>
    </source>
</evidence>
<reference evidence="9 10" key="1">
    <citation type="submission" date="2024-10" db="EMBL/GenBank/DDBJ databases">
        <title>The Natural Products Discovery Center: Release of the First 8490 Sequenced Strains for Exploring Actinobacteria Biosynthetic Diversity.</title>
        <authorList>
            <person name="Kalkreuter E."/>
            <person name="Kautsar S.A."/>
            <person name="Yang D."/>
            <person name="Bader C.D."/>
            <person name="Teijaro C.N."/>
            <person name="Fluegel L."/>
            <person name="Davis C.M."/>
            <person name="Simpson J.R."/>
            <person name="Lauterbach L."/>
            <person name="Steele A.D."/>
            <person name="Gui C."/>
            <person name="Meng S."/>
            <person name="Li G."/>
            <person name="Viehrig K."/>
            <person name="Ye F."/>
            <person name="Su P."/>
            <person name="Kiefer A.F."/>
            <person name="Nichols A."/>
            <person name="Cepeda A.J."/>
            <person name="Yan W."/>
            <person name="Fan B."/>
            <person name="Jiang Y."/>
            <person name="Adhikari A."/>
            <person name="Zheng C.-J."/>
            <person name="Schuster L."/>
            <person name="Cowan T.M."/>
            <person name="Smanski M.J."/>
            <person name="Chevrette M.G."/>
            <person name="De Carvalho L.P.S."/>
            <person name="Shen B."/>
        </authorList>
    </citation>
    <scope>NUCLEOTIDE SEQUENCE [LARGE SCALE GENOMIC DNA]</scope>
    <source>
        <strain evidence="9 10">NPDC000087</strain>
    </source>
</reference>
<organism evidence="9 10">
    <name type="scientific">Paractinoplanes globisporus</name>
    <dbReference type="NCBI Taxonomy" id="113565"/>
    <lineage>
        <taxon>Bacteria</taxon>
        <taxon>Bacillati</taxon>
        <taxon>Actinomycetota</taxon>
        <taxon>Actinomycetes</taxon>
        <taxon>Micromonosporales</taxon>
        <taxon>Micromonosporaceae</taxon>
        <taxon>Paractinoplanes</taxon>
    </lineage>
</organism>
<protein>
    <submittedName>
        <fullName evidence="9">MFS transporter</fullName>
    </submittedName>
</protein>
<keyword evidence="6 7" id="KW-0472">Membrane</keyword>
<feature type="transmembrane region" description="Helical" evidence="7">
    <location>
        <begin position="18"/>
        <end position="43"/>
    </location>
</feature>
<evidence type="ECO:0000256" key="3">
    <source>
        <dbReference type="ARBA" id="ARBA00022475"/>
    </source>
</evidence>
<dbReference type="Proteomes" id="UP001602245">
    <property type="component" value="Unassembled WGS sequence"/>
</dbReference>
<keyword evidence="5 7" id="KW-1133">Transmembrane helix</keyword>
<evidence type="ECO:0000256" key="6">
    <source>
        <dbReference type="ARBA" id="ARBA00023136"/>
    </source>
</evidence>
<keyword evidence="10" id="KW-1185">Reference proteome</keyword>
<feature type="transmembrane region" description="Helical" evidence="7">
    <location>
        <begin position="371"/>
        <end position="392"/>
    </location>
</feature>
<name>A0ABW6WUR0_9ACTN</name>
<proteinExistence type="predicted"/>
<gene>
    <name evidence="9" type="ORF">ACFY35_45805</name>
</gene>
<feature type="transmembrane region" description="Helical" evidence="7">
    <location>
        <begin position="341"/>
        <end position="359"/>
    </location>
</feature>
<evidence type="ECO:0000256" key="1">
    <source>
        <dbReference type="ARBA" id="ARBA00004651"/>
    </source>
</evidence>